<evidence type="ECO:0000313" key="8">
    <source>
        <dbReference type="EMBL" id="MFC6865988.1"/>
    </source>
</evidence>
<evidence type="ECO:0000259" key="5">
    <source>
        <dbReference type="Pfam" id="PF04539"/>
    </source>
</evidence>
<accession>A0ABW2BT54</accession>
<dbReference type="NCBIfam" id="TIGR02937">
    <property type="entry name" value="sigma70-ECF"/>
    <property type="match status" value="1"/>
</dbReference>
<reference evidence="9" key="1">
    <citation type="journal article" date="2019" name="Int. J. Syst. Evol. Microbiol.">
        <title>The Global Catalogue of Microorganisms (GCM) 10K type strain sequencing project: providing services to taxonomists for standard genome sequencing and annotation.</title>
        <authorList>
            <consortium name="The Broad Institute Genomics Platform"/>
            <consortium name="The Broad Institute Genome Sequencing Center for Infectious Disease"/>
            <person name="Wu L."/>
            <person name="Ma J."/>
        </authorList>
    </citation>
    <scope>NUCLEOTIDE SEQUENCE [LARGE SCALE GENOMIC DNA]</scope>
    <source>
        <strain evidence="9">KCTC 32255</strain>
    </source>
</reference>
<dbReference type="InterPro" id="IPR007630">
    <property type="entry name" value="RNA_pol_sigma70_r4"/>
</dbReference>
<sequence length="274" mass="30444">MRQAATSQQRHSSHEYDHLVPLFEELAVLADDDPRRGTIRDELVRGYLPLAEHIAHRFAGRGTPKEDLVQVATVGLINAVDRFEPDKGSDFLSYAVPTVMGEVRRHFRDASWAMRVPRRLKELHLSVSGASTRLAQELGRAPTPAEIANHLGISRDEVYEGLEAGQAYHASSLDESLGNDGEGMPLGEAIGEQDAGIEGVENHEALEPLIRELPQRERHIIALRFYYNLTQTQIAERVGISQMHVSRLLSRTLAKLRQGLLESDTDAEGSESSE</sequence>
<dbReference type="EMBL" id="JBHSXX010000001">
    <property type="protein sequence ID" value="MFC6865988.1"/>
    <property type="molecule type" value="Genomic_DNA"/>
</dbReference>
<dbReference type="Gene3D" id="1.20.120.1810">
    <property type="match status" value="1"/>
</dbReference>
<keyword evidence="9" id="KW-1185">Reference proteome</keyword>
<dbReference type="Pfam" id="PF04542">
    <property type="entry name" value="Sigma70_r2"/>
    <property type="match status" value="1"/>
</dbReference>
<dbReference type="RefSeq" id="WP_345406741.1">
    <property type="nucleotide sequence ID" value="NZ_BAABLA010000123.1"/>
</dbReference>
<gene>
    <name evidence="8" type="ORF">ACFQGD_02385</name>
</gene>
<evidence type="ECO:0000256" key="2">
    <source>
        <dbReference type="ARBA" id="ARBA00023082"/>
    </source>
</evidence>
<dbReference type="SUPFAM" id="SSF88946">
    <property type="entry name" value="Sigma2 domain of RNA polymerase sigma factors"/>
    <property type="match status" value="1"/>
</dbReference>
<dbReference type="Pfam" id="PF04539">
    <property type="entry name" value="Sigma70_r3"/>
    <property type="match status" value="1"/>
</dbReference>
<keyword evidence="2" id="KW-0731">Sigma factor</keyword>
<feature type="domain" description="RNA polymerase sigma-70 region 2" evidence="6">
    <location>
        <begin position="43"/>
        <end position="112"/>
    </location>
</feature>
<dbReference type="InterPro" id="IPR013325">
    <property type="entry name" value="RNA_pol_sigma_r2"/>
</dbReference>
<dbReference type="PRINTS" id="PR00046">
    <property type="entry name" value="SIGMA70FCT"/>
</dbReference>
<dbReference type="InterPro" id="IPR014284">
    <property type="entry name" value="RNA_pol_sigma-70_dom"/>
</dbReference>
<evidence type="ECO:0000259" key="7">
    <source>
        <dbReference type="Pfam" id="PF04545"/>
    </source>
</evidence>
<proteinExistence type="predicted"/>
<evidence type="ECO:0000256" key="4">
    <source>
        <dbReference type="ARBA" id="ARBA00023163"/>
    </source>
</evidence>
<dbReference type="Proteomes" id="UP001596337">
    <property type="component" value="Unassembled WGS sequence"/>
</dbReference>
<protein>
    <submittedName>
        <fullName evidence="8">SigB/SigF/SigG family RNA polymerase sigma factor</fullName>
    </submittedName>
</protein>
<dbReference type="PANTHER" id="PTHR30385:SF4">
    <property type="entry name" value="RNA POLYMERASE SIGMA-E FACTOR"/>
    <property type="match status" value="1"/>
</dbReference>
<evidence type="ECO:0000256" key="1">
    <source>
        <dbReference type="ARBA" id="ARBA00023015"/>
    </source>
</evidence>
<evidence type="ECO:0000259" key="6">
    <source>
        <dbReference type="Pfam" id="PF04542"/>
    </source>
</evidence>
<dbReference type="CDD" id="cd06171">
    <property type="entry name" value="Sigma70_r4"/>
    <property type="match status" value="1"/>
</dbReference>
<feature type="domain" description="RNA polymerase sigma-70 region 3" evidence="5">
    <location>
        <begin position="127"/>
        <end position="185"/>
    </location>
</feature>
<dbReference type="Pfam" id="PF04545">
    <property type="entry name" value="Sigma70_r4"/>
    <property type="match status" value="1"/>
</dbReference>
<keyword evidence="1" id="KW-0805">Transcription regulation</keyword>
<dbReference type="Gene3D" id="1.10.10.10">
    <property type="entry name" value="Winged helix-like DNA-binding domain superfamily/Winged helix DNA-binding domain"/>
    <property type="match status" value="2"/>
</dbReference>
<feature type="domain" description="RNA polymerase sigma-70 region 4" evidence="7">
    <location>
        <begin position="210"/>
        <end position="258"/>
    </location>
</feature>
<evidence type="ECO:0000313" key="9">
    <source>
        <dbReference type="Proteomes" id="UP001596337"/>
    </source>
</evidence>
<dbReference type="InterPro" id="IPR007627">
    <property type="entry name" value="RNA_pol_sigma70_r2"/>
</dbReference>
<evidence type="ECO:0000256" key="3">
    <source>
        <dbReference type="ARBA" id="ARBA00023125"/>
    </source>
</evidence>
<dbReference type="InterPro" id="IPR013324">
    <property type="entry name" value="RNA_pol_sigma_r3/r4-like"/>
</dbReference>
<dbReference type="SUPFAM" id="SSF88659">
    <property type="entry name" value="Sigma3 and sigma4 domains of RNA polymerase sigma factors"/>
    <property type="match status" value="2"/>
</dbReference>
<dbReference type="InterPro" id="IPR014322">
    <property type="entry name" value="RNA_pol_sigma-B/F/G"/>
</dbReference>
<organism evidence="8 9">
    <name type="scientific">Haloechinothrix salitolerans</name>
    <dbReference type="NCBI Taxonomy" id="926830"/>
    <lineage>
        <taxon>Bacteria</taxon>
        <taxon>Bacillati</taxon>
        <taxon>Actinomycetota</taxon>
        <taxon>Actinomycetes</taxon>
        <taxon>Pseudonocardiales</taxon>
        <taxon>Pseudonocardiaceae</taxon>
        <taxon>Haloechinothrix</taxon>
    </lineage>
</organism>
<dbReference type="NCBIfam" id="TIGR02980">
    <property type="entry name" value="SigBFG"/>
    <property type="match status" value="1"/>
</dbReference>
<keyword evidence="4" id="KW-0804">Transcription</keyword>
<keyword evidence="3" id="KW-0238">DNA-binding</keyword>
<name>A0ABW2BT54_9PSEU</name>
<dbReference type="PANTHER" id="PTHR30385">
    <property type="entry name" value="SIGMA FACTOR F FLAGELLAR"/>
    <property type="match status" value="1"/>
</dbReference>
<dbReference type="InterPro" id="IPR000943">
    <property type="entry name" value="RNA_pol_sigma70"/>
</dbReference>
<dbReference type="InterPro" id="IPR007624">
    <property type="entry name" value="RNA_pol_sigma70_r3"/>
</dbReference>
<dbReference type="InterPro" id="IPR036388">
    <property type="entry name" value="WH-like_DNA-bd_sf"/>
</dbReference>
<comment type="caution">
    <text evidence="8">The sequence shown here is derived from an EMBL/GenBank/DDBJ whole genome shotgun (WGS) entry which is preliminary data.</text>
</comment>